<dbReference type="Proteomes" id="UP000053268">
    <property type="component" value="Unassembled WGS sequence"/>
</dbReference>
<name>A0A194PYK3_PAPXU</name>
<organism evidence="1 2">
    <name type="scientific">Papilio xuthus</name>
    <name type="common">Asian swallowtail butterfly</name>
    <dbReference type="NCBI Taxonomy" id="66420"/>
    <lineage>
        <taxon>Eukaryota</taxon>
        <taxon>Metazoa</taxon>
        <taxon>Ecdysozoa</taxon>
        <taxon>Arthropoda</taxon>
        <taxon>Hexapoda</taxon>
        <taxon>Insecta</taxon>
        <taxon>Pterygota</taxon>
        <taxon>Neoptera</taxon>
        <taxon>Endopterygota</taxon>
        <taxon>Lepidoptera</taxon>
        <taxon>Glossata</taxon>
        <taxon>Ditrysia</taxon>
        <taxon>Papilionoidea</taxon>
        <taxon>Papilionidae</taxon>
        <taxon>Papilioninae</taxon>
        <taxon>Papilio</taxon>
    </lineage>
</organism>
<gene>
    <name evidence="1" type="ORF">RR46_10950</name>
</gene>
<protein>
    <submittedName>
        <fullName evidence="1">Uncharacterized protein</fullName>
    </submittedName>
</protein>
<keyword evidence="2" id="KW-1185">Reference proteome</keyword>
<reference evidence="1 2" key="1">
    <citation type="journal article" date="2015" name="Nat. Commun.">
        <title>Outbred genome sequencing and CRISPR/Cas9 gene editing in butterflies.</title>
        <authorList>
            <person name="Li X."/>
            <person name="Fan D."/>
            <person name="Zhang W."/>
            <person name="Liu G."/>
            <person name="Zhang L."/>
            <person name="Zhao L."/>
            <person name="Fang X."/>
            <person name="Chen L."/>
            <person name="Dong Y."/>
            <person name="Chen Y."/>
            <person name="Ding Y."/>
            <person name="Zhao R."/>
            <person name="Feng M."/>
            <person name="Zhu Y."/>
            <person name="Feng Y."/>
            <person name="Jiang X."/>
            <person name="Zhu D."/>
            <person name="Xiang H."/>
            <person name="Feng X."/>
            <person name="Li S."/>
            <person name="Wang J."/>
            <person name="Zhang G."/>
            <person name="Kronforst M.R."/>
            <person name="Wang W."/>
        </authorList>
    </citation>
    <scope>NUCLEOTIDE SEQUENCE [LARGE SCALE GENOMIC DNA]</scope>
    <source>
        <strain evidence="1">Ya'a_city_454_Px</strain>
        <tissue evidence="1">Whole body</tissue>
    </source>
</reference>
<accession>A0A194PYK3</accession>
<sequence>MHYLRYARYSRIIVEPNADRKHKRLYPTGNRHVRYVTFSVQLPLTPDANSQLCRHIAFPPQTPQAPHPAVAVRNFKLPA</sequence>
<evidence type="ECO:0000313" key="2">
    <source>
        <dbReference type="Proteomes" id="UP000053268"/>
    </source>
</evidence>
<proteinExistence type="predicted"/>
<dbReference type="AlphaFoldDB" id="A0A194PYK3"/>
<evidence type="ECO:0000313" key="1">
    <source>
        <dbReference type="EMBL" id="KPI97829.1"/>
    </source>
</evidence>
<dbReference type="EMBL" id="KQ459586">
    <property type="protein sequence ID" value="KPI97829.1"/>
    <property type="molecule type" value="Genomic_DNA"/>
</dbReference>